<evidence type="ECO:0000256" key="7">
    <source>
        <dbReference type="ARBA" id="ARBA00022679"/>
    </source>
</evidence>
<dbReference type="GO" id="GO:0005543">
    <property type="term" value="F:phospholipid binding"/>
    <property type="evidence" value="ECO:0007669"/>
    <property type="project" value="TreeGrafter"/>
</dbReference>
<keyword evidence="5" id="KW-0441">Lipid A biosynthesis</keyword>
<name>A0A401XIS8_9FLAO</name>
<dbReference type="InterPro" id="IPR003835">
    <property type="entry name" value="Glyco_trans_19"/>
</dbReference>
<keyword evidence="8" id="KW-0443">Lipid metabolism</keyword>
<dbReference type="Proteomes" id="UP000286715">
    <property type="component" value="Unassembled WGS sequence"/>
</dbReference>
<gene>
    <name evidence="11" type="primary">lpxB</name>
    <name evidence="11" type="ORF">JCM31826_03800</name>
</gene>
<evidence type="ECO:0000256" key="2">
    <source>
        <dbReference type="ARBA" id="ARBA00012687"/>
    </source>
</evidence>
<comment type="catalytic activity">
    <reaction evidence="9">
        <text>a lipid X + a UDP-2-N,3-O-bis[(3R)-3-hydroxyacyl]-alpha-D-glucosamine = a lipid A disaccharide + UDP + H(+)</text>
        <dbReference type="Rhea" id="RHEA:67828"/>
        <dbReference type="ChEBI" id="CHEBI:15378"/>
        <dbReference type="ChEBI" id="CHEBI:58223"/>
        <dbReference type="ChEBI" id="CHEBI:137748"/>
        <dbReference type="ChEBI" id="CHEBI:176338"/>
        <dbReference type="ChEBI" id="CHEBI:176343"/>
        <dbReference type="EC" id="2.4.1.182"/>
    </reaction>
</comment>
<dbReference type="OrthoDB" id="9801642at2"/>
<evidence type="ECO:0000256" key="8">
    <source>
        <dbReference type="ARBA" id="ARBA00023098"/>
    </source>
</evidence>
<evidence type="ECO:0000313" key="12">
    <source>
        <dbReference type="Proteomes" id="UP000286715"/>
    </source>
</evidence>
<proteinExistence type="predicted"/>
<dbReference type="AlphaFoldDB" id="A0A401XIS8"/>
<evidence type="ECO:0000256" key="9">
    <source>
        <dbReference type="ARBA" id="ARBA00048975"/>
    </source>
</evidence>
<dbReference type="SUPFAM" id="SSF53756">
    <property type="entry name" value="UDP-Glycosyltransferase/glycogen phosphorylase"/>
    <property type="match status" value="1"/>
</dbReference>
<organism evidence="11 12">
    <name type="scientific">Thermaurantimonas aggregans</name>
    <dbReference type="NCBI Taxonomy" id="2173829"/>
    <lineage>
        <taxon>Bacteria</taxon>
        <taxon>Pseudomonadati</taxon>
        <taxon>Bacteroidota</taxon>
        <taxon>Flavobacteriia</taxon>
        <taxon>Flavobacteriales</taxon>
        <taxon>Schleiferiaceae</taxon>
        <taxon>Thermaurantimonas</taxon>
    </lineage>
</organism>
<evidence type="ECO:0000256" key="1">
    <source>
        <dbReference type="ARBA" id="ARBA00002056"/>
    </source>
</evidence>
<dbReference type="PANTHER" id="PTHR30372">
    <property type="entry name" value="LIPID-A-DISACCHARIDE SYNTHASE"/>
    <property type="match status" value="1"/>
</dbReference>
<reference evidence="11 12" key="1">
    <citation type="submission" date="2018-11" db="EMBL/GenBank/DDBJ databases">
        <title>Schleiferia aggregans sp. nov., a moderately thermophilic heterotrophic bacterium isolated from microbial mats at a terrestrial hot spring.</title>
        <authorList>
            <person name="Iino T."/>
            <person name="Ohkuma M."/>
            <person name="Haruta S."/>
        </authorList>
    </citation>
    <scope>NUCLEOTIDE SEQUENCE [LARGE SCALE GENOMIC DNA]</scope>
    <source>
        <strain evidence="11 12">LA</strain>
    </source>
</reference>
<keyword evidence="6" id="KW-0328">Glycosyltransferase</keyword>
<accession>A0A401XIS8</accession>
<dbReference type="EC" id="2.4.1.182" evidence="2 10"/>
<evidence type="ECO:0000256" key="5">
    <source>
        <dbReference type="ARBA" id="ARBA00022556"/>
    </source>
</evidence>
<comment type="caution">
    <text evidence="11">The sequence shown here is derived from an EMBL/GenBank/DDBJ whole genome shotgun (WGS) entry which is preliminary data.</text>
</comment>
<dbReference type="RefSeq" id="WP_124396964.1">
    <property type="nucleotide sequence ID" value="NZ_BHZE01000002.1"/>
</dbReference>
<keyword evidence="4" id="KW-0444">Lipid biosynthesis</keyword>
<keyword evidence="7" id="KW-0808">Transferase</keyword>
<dbReference type="GO" id="GO:0008915">
    <property type="term" value="F:lipid-A-disaccharide synthase activity"/>
    <property type="evidence" value="ECO:0007669"/>
    <property type="project" value="UniProtKB-UniRule"/>
</dbReference>
<evidence type="ECO:0000313" key="11">
    <source>
        <dbReference type="EMBL" id="GCD76898.1"/>
    </source>
</evidence>
<keyword evidence="12" id="KW-1185">Reference proteome</keyword>
<dbReference type="GO" id="GO:0016020">
    <property type="term" value="C:membrane"/>
    <property type="evidence" value="ECO:0007669"/>
    <property type="project" value="GOC"/>
</dbReference>
<protein>
    <recommendedName>
        <fullName evidence="3 10">Lipid-A-disaccharide synthase</fullName>
        <ecNumber evidence="2 10">2.4.1.182</ecNumber>
    </recommendedName>
</protein>
<evidence type="ECO:0000256" key="3">
    <source>
        <dbReference type="ARBA" id="ARBA00020902"/>
    </source>
</evidence>
<sequence>MKFLLLAGESSGDLHGANLLKNLKKLYPDSTFYCFGGNKMVNEGGILLLHYREMAFMGFYEVIKNLRKILKNLEFCKNWILKNKPDVIVYIDFPGFNMRIAKFAKEKGFKNIYYISPQIWAWKEGRVHQIKRDIDLMITILPFEKNFYEKYGYKVEYVGHPLLDAIDISSTENLLENQIEFDIALLPGSRKQEIENILPAMTEFAVKNIHLKFGLAAAPSIEKSLYEKYTSRTNNIKIIEGKTYEVIRSSRAAIVASGTATLETALLNTPLIVVYKGSKLSYLIAKKLVKVKYISLVNLILDKKAVPELIQDDLTTENLEKEIRKLLEEGSAVKAQRSAFAELRNKLGGKGASERAAFCIKNFLENEEVV</sequence>
<dbReference type="EMBL" id="BHZE01000002">
    <property type="protein sequence ID" value="GCD76898.1"/>
    <property type="molecule type" value="Genomic_DNA"/>
</dbReference>
<comment type="function">
    <text evidence="1">Condensation of UDP-2,3-diacylglucosamine and 2,3-diacylglucosamine-1-phosphate to form lipid A disaccharide, a precursor of lipid A, a phosphorylated glycolipid that anchors the lipopolysaccharide to the outer membrane of the cell.</text>
</comment>
<evidence type="ECO:0000256" key="6">
    <source>
        <dbReference type="ARBA" id="ARBA00022676"/>
    </source>
</evidence>
<dbReference type="GO" id="GO:0009245">
    <property type="term" value="P:lipid A biosynthetic process"/>
    <property type="evidence" value="ECO:0007669"/>
    <property type="project" value="UniProtKB-UniRule"/>
</dbReference>
<evidence type="ECO:0000256" key="10">
    <source>
        <dbReference type="NCBIfam" id="TIGR00215"/>
    </source>
</evidence>
<dbReference type="Pfam" id="PF02684">
    <property type="entry name" value="LpxB"/>
    <property type="match status" value="1"/>
</dbReference>
<evidence type="ECO:0000256" key="4">
    <source>
        <dbReference type="ARBA" id="ARBA00022516"/>
    </source>
</evidence>
<dbReference type="PANTHER" id="PTHR30372:SF4">
    <property type="entry name" value="LIPID-A-DISACCHARIDE SYNTHASE, MITOCHONDRIAL-RELATED"/>
    <property type="match status" value="1"/>
</dbReference>
<dbReference type="NCBIfam" id="TIGR00215">
    <property type="entry name" value="lpxB"/>
    <property type="match status" value="1"/>
</dbReference>